<evidence type="ECO:0000313" key="2">
    <source>
        <dbReference type="Proteomes" id="UP000005566"/>
    </source>
</evidence>
<dbReference type="OrthoDB" id="884804at2"/>
<reference evidence="1 2" key="1">
    <citation type="journal article" date="2014" name="Acta Crystallogr. D">
        <title>Structure-based characterization and antifreeze properties of a hyperactive ice-binding protein from the Antarctic bacterium Flavobacterium frigoris PS1.</title>
        <authorList>
            <person name="Do H."/>
            <person name="Kim S.J."/>
            <person name="Kim H.J."/>
            <person name="Lee J.H."/>
        </authorList>
    </citation>
    <scope>NUCLEOTIDE SEQUENCE [LARGE SCALE GENOMIC DNA]</scope>
    <source>
        <strain evidence="1 2">PS1</strain>
    </source>
</reference>
<dbReference type="Proteomes" id="UP000005566">
    <property type="component" value="Unassembled WGS sequence"/>
</dbReference>
<sequence length="98" mass="11993">MFFNNNTEYATLINFLTEKKYYNDDDIPLPTLKEIKSKTGLKTKQLLNIYQELFEYHSNKTLEFNNKEYFFFIDFNNLFVILTHQYKNIWKDIKKSNN</sequence>
<name>H7FS94_FLAFP</name>
<dbReference type="PATRIC" id="fig|1086011.3.peg.2266"/>
<comment type="caution">
    <text evidence="1">The sequence shown here is derived from an EMBL/GenBank/DDBJ whole genome shotgun (WGS) entry which is preliminary data.</text>
</comment>
<dbReference type="EMBL" id="AHKF01000018">
    <property type="protein sequence ID" value="EIA08591.1"/>
    <property type="molecule type" value="Genomic_DNA"/>
</dbReference>
<organism evidence="1 2">
    <name type="scientific">Flavobacterium frigoris (strain PS1)</name>
    <dbReference type="NCBI Taxonomy" id="1086011"/>
    <lineage>
        <taxon>Bacteria</taxon>
        <taxon>Pseudomonadati</taxon>
        <taxon>Bacteroidota</taxon>
        <taxon>Flavobacteriia</taxon>
        <taxon>Flavobacteriales</taxon>
        <taxon>Flavobacteriaceae</taxon>
        <taxon>Flavobacterium</taxon>
    </lineage>
</organism>
<protein>
    <submittedName>
        <fullName evidence="1">Uncharacterized protein</fullName>
    </submittedName>
</protein>
<accession>H7FS94</accession>
<keyword evidence="2" id="KW-1185">Reference proteome</keyword>
<dbReference type="RefSeq" id="WP_007138490.1">
    <property type="nucleotide sequence ID" value="NZ_AHKF01000018.1"/>
</dbReference>
<gene>
    <name evidence="1" type="ORF">HJ01_02313</name>
</gene>
<evidence type="ECO:0000313" key="1">
    <source>
        <dbReference type="EMBL" id="EIA08591.1"/>
    </source>
</evidence>
<dbReference type="AlphaFoldDB" id="H7FS94"/>
<proteinExistence type="predicted"/>